<organism evidence="5 6">
    <name type="scientific">Leuconostoc kimchii</name>
    <dbReference type="NCBI Taxonomy" id="136609"/>
    <lineage>
        <taxon>Bacteria</taxon>
        <taxon>Bacillati</taxon>
        <taxon>Bacillota</taxon>
        <taxon>Bacilli</taxon>
        <taxon>Lactobacillales</taxon>
        <taxon>Lactobacillaceae</taxon>
        <taxon>Leuconostoc</taxon>
    </lineage>
</organism>
<comment type="similarity">
    <text evidence="2 4">Belongs to the trans-sulfuration enzymes family.</text>
</comment>
<evidence type="ECO:0000256" key="1">
    <source>
        <dbReference type="ARBA" id="ARBA00001933"/>
    </source>
</evidence>
<name>A0ABX5SH92_9LACO</name>
<comment type="cofactor">
    <cofactor evidence="1 4">
        <name>pyridoxal 5'-phosphate</name>
        <dbReference type="ChEBI" id="CHEBI:597326"/>
    </cofactor>
</comment>
<evidence type="ECO:0000313" key="6">
    <source>
        <dbReference type="Proteomes" id="UP000295756"/>
    </source>
</evidence>
<dbReference type="InterPro" id="IPR054542">
    <property type="entry name" value="Cys_met_metab_PP"/>
</dbReference>
<dbReference type="Gene3D" id="3.90.1150.10">
    <property type="entry name" value="Aspartate Aminotransferase, domain 1"/>
    <property type="match status" value="1"/>
</dbReference>
<evidence type="ECO:0000256" key="2">
    <source>
        <dbReference type="ARBA" id="ARBA00009077"/>
    </source>
</evidence>
<keyword evidence="3 4" id="KW-0663">Pyridoxal phosphate</keyword>
<dbReference type="InterPro" id="IPR015424">
    <property type="entry name" value="PyrdxlP-dep_Trfase"/>
</dbReference>
<evidence type="ECO:0000256" key="3">
    <source>
        <dbReference type="ARBA" id="ARBA00022898"/>
    </source>
</evidence>
<dbReference type="SUPFAM" id="SSF53383">
    <property type="entry name" value="PLP-dependent transferases"/>
    <property type="match status" value="1"/>
</dbReference>
<gene>
    <name evidence="5" type="ORF">EW139_00755</name>
</gene>
<sequence length="383" mass="41943">MVDFNTELIHGAVVNDNHTGAINPPIYNSSTFAFDDATTPIKWDYARSGNPTREALEELIKTLEGGYRGFGFASGLSAIHGVLSIFQPGDHLVVGDTVYGGTFSQLNDYFKRWGLEITAVNTQDLAAVKNAIKSNTKAIYFETFSNPLLRVTDVAAISRIAKAHHILEIVDNTLLTPYLQKPLQLGADIVIHSATKYLGGHSDVIAGLVVVNSESLADKIYFSQNRLGGTLSPETSNLVRRGIQTLSVRLDRQIDNTNRVIAYLKSNDLVAKINYPSVNPQSDDFEIASRTTKGFGAVLSFEITAGYDAIKFVNSLKLFKIAVSLGAVESLVELPATMTHFEIPRDERLKIGIKDELIRIAIGLESADDLINDLKQAFAQIQK</sequence>
<dbReference type="InterPro" id="IPR015422">
    <property type="entry name" value="PyrdxlP-dep_Trfase_small"/>
</dbReference>
<keyword evidence="6" id="KW-1185">Reference proteome</keyword>
<dbReference type="PANTHER" id="PTHR11808:SF15">
    <property type="entry name" value="CYSTATHIONINE GAMMA-LYASE"/>
    <property type="match status" value="1"/>
</dbReference>
<dbReference type="PIRSF" id="PIRSF001434">
    <property type="entry name" value="CGS"/>
    <property type="match status" value="1"/>
</dbReference>
<evidence type="ECO:0000313" key="5">
    <source>
        <dbReference type="EMBL" id="QBR46727.1"/>
    </source>
</evidence>
<dbReference type="EMBL" id="CP037939">
    <property type="protein sequence ID" value="QBR46727.1"/>
    <property type="molecule type" value="Genomic_DNA"/>
</dbReference>
<dbReference type="PANTHER" id="PTHR11808">
    <property type="entry name" value="TRANS-SULFURATION ENZYME FAMILY MEMBER"/>
    <property type="match status" value="1"/>
</dbReference>
<keyword evidence="5" id="KW-0808">Transferase</keyword>
<protein>
    <submittedName>
        <fullName evidence="5">PLP-dependent transferase</fullName>
    </submittedName>
</protein>
<reference evidence="5 6" key="1">
    <citation type="submission" date="2019-03" db="EMBL/GenBank/DDBJ databases">
        <title>Complete Genome Sequence of Leuconostoc kimchii strain NKJ218 Isolated from Homemade Kimchi.</title>
        <authorList>
            <person name="Jung J.Y."/>
            <person name="Jin H.M."/>
            <person name="Jung J.-W."/>
            <person name="Lee S.-Y."/>
            <person name="Ryu B.-G."/>
            <person name="Han S.-S."/>
            <person name="Kang H.K."/>
            <person name="Choi H.W."/>
            <person name="Chung E.J."/>
            <person name="Choi K.-M."/>
        </authorList>
    </citation>
    <scope>NUCLEOTIDE SEQUENCE [LARGE SCALE GENOMIC DNA]</scope>
    <source>
        <strain evidence="5 6">NKJ218</strain>
    </source>
</reference>
<dbReference type="Pfam" id="PF01053">
    <property type="entry name" value="Cys_Met_Meta_PP"/>
    <property type="match status" value="1"/>
</dbReference>
<dbReference type="Gene3D" id="3.40.640.10">
    <property type="entry name" value="Type I PLP-dependent aspartate aminotransferase-like (Major domain)"/>
    <property type="match status" value="1"/>
</dbReference>
<dbReference type="Proteomes" id="UP000295756">
    <property type="component" value="Chromosome"/>
</dbReference>
<dbReference type="CDD" id="cd00614">
    <property type="entry name" value="CGS_like"/>
    <property type="match status" value="1"/>
</dbReference>
<dbReference type="InterPro" id="IPR015421">
    <property type="entry name" value="PyrdxlP-dep_Trfase_major"/>
</dbReference>
<dbReference type="GO" id="GO:0016740">
    <property type="term" value="F:transferase activity"/>
    <property type="evidence" value="ECO:0007669"/>
    <property type="project" value="UniProtKB-KW"/>
</dbReference>
<dbReference type="RefSeq" id="WP_013102811.1">
    <property type="nucleotide sequence ID" value="NZ_CP037939.1"/>
</dbReference>
<evidence type="ECO:0000256" key="4">
    <source>
        <dbReference type="RuleBase" id="RU362118"/>
    </source>
</evidence>
<dbReference type="InterPro" id="IPR000277">
    <property type="entry name" value="Cys/Met-Metab_PyrdxlP-dep_enz"/>
</dbReference>
<accession>A0ABX5SH92</accession>
<proteinExistence type="inferred from homology"/>
<dbReference type="PROSITE" id="PS00868">
    <property type="entry name" value="CYS_MET_METAB_PP"/>
    <property type="match status" value="1"/>
</dbReference>